<feature type="compositionally biased region" description="Basic and acidic residues" evidence="2">
    <location>
        <begin position="91"/>
        <end position="102"/>
    </location>
</feature>
<evidence type="ECO:0000313" key="4">
    <source>
        <dbReference type="Proteomes" id="UP000694388"/>
    </source>
</evidence>
<proteinExistence type="inferred from homology"/>
<feature type="compositionally biased region" description="Acidic residues" evidence="2">
    <location>
        <begin position="76"/>
        <end position="85"/>
    </location>
</feature>
<dbReference type="InterPro" id="IPR049630">
    <property type="entry name" value="DYDC-like_DD"/>
</dbReference>
<keyword evidence="4" id="KW-1185">Reference proteome</keyword>
<feature type="region of interest" description="Disordered" evidence="2">
    <location>
        <begin position="68"/>
        <end position="102"/>
    </location>
</feature>
<name>A0A8C4QPY3_EPTBU</name>
<dbReference type="OMA" id="ASEDVCC"/>
<dbReference type="Gene3D" id="1.20.890.10">
    <property type="entry name" value="cAMP-dependent protein kinase regulatory subunit, dimerization-anchoring domain"/>
    <property type="match status" value="1"/>
</dbReference>
<evidence type="ECO:0000256" key="2">
    <source>
        <dbReference type="SAM" id="MobiDB-lite"/>
    </source>
</evidence>
<dbReference type="Ensembl" id="ENSEBUT00000019414.1">
    <property type="protein sequence ID" value="ENSEBUP00000018838.1"/>
    <property type="gene ID" value="ENSEBUG00000011752.1"/>
</dbReference>
<dbReference type="InterPro" id="IPR037856">
    <property type="entry name" value="Sdc1/DPY30"/>
</dbReference>
<comment type="similarity">
    <text evidence="1">Belongs to the dpy-30 family.</text>
</comment>
<dbReference type="PANTHER" id="PTHR23356:SF16">
    <property type="entry name" value="DPY30 DOMAIN CONTAINING 2"/>
    <property type="match status" value="1"/>
</dbReference>
<dbReference type="Proteomes" id="UP000694388">
    <property type="component" value="Unplaced"/>
</dbReference>
<dbReference type="Pfam" id="PF05186">
    <property type="entry name" value="Dpy-30"/>
    <property type="match status" value="1"/>
</dbReference>
<organism evidence="3 4">
    <name type="scientific">Eptatretus burgeri</name>
    <name type="common">Inshore hagfish</name>
    <dbReference type="NCBI Taxonomy" id="7764"/>
    <lineage>
        <taxon>Eukaryota</taxon>
        <taxon>Metazoa</taxon>
        <taxon>Chordata</taxon>
        <taxon>Craniata</taxon>
        <taxon>Vertebrata</taxon>
        <taxon>Cyclostomata</taxon>
        <taxon>Myxini</taxon>
        <taxon>Myxiniformes</taxon>
        <taxon>Myxinidae</taxon>
        <taxon>Eptatretinae</taxon>
        <taxon>Eptatretus</taxon>
    </lineage>
</organism>
<accession>A0A8C4QPY3</accession>
<sequence>MESEYLKKQVGDCLTKGLAEVVERCPPDPIEYLALWLKQYDINTNERSRRAMEKLEIAKQQVEAKKTLQIQKNQEEQEAEKEEPESQTAKTEAEKTQECQDE</sequence>
<protein>
    <recommendedName>
        <fullName evidence="5">DPY30 domain-containing protein 2</fullName>
    </recommendedName>
</protein>
<evidence type="ECO:0000313" key="3">
    <source>
        <dbReference type="Ensembl" id="ENSEBUP00000018843.1"/>
    </source>
</evidence>
<dbReference type="Ensembl" id="ENSEBUT00000019419.1">
    <property type="protein sequence ID" value="ENSEBUP00000018843.1"/>
    <property type="gene ID" value="ENSEBUG00000011752.1"/>
</dbReference>
<dbReference type="PANTHER" id="PTHR23356">
    <property type="entry name" value="DPY30-RELATED"/>
    <property type="match status" value="1"/>
</dbReference>
<dbReference type="InterPro" id="IPR007858">
    <property type="entry name" value="Dpy-30_motif"/>
</dbReference>
<evidence type="ECO:0000256" key="1">
    <source>
        <dbReference type="ARBA" id="ARBA00010849"/>
    </source>
</evidence>
<dbReference type="CDD" id="cd22966">
    <property type="entry name" value="DD_DYDC-like"/>
    <property type="match status" value="1"/>
</dbReference>
<evidence type="ECO:0008006" key="5">
    <source>
        <dbReference type="Google" id="ProtNLM"/>
    </source>
</evidence>
<dbReference type="GO" id="GO:0048188">
    <property type="term" value="C:Set1C/COMPASS complex"/>
    <property type="evidence" value="ECO:0007669"/>
    <property type="project" value="InterPro"/>
</dbReference>
<dbReference type="AlphaFoldDB" id="A0A8C4QPY3"/>
<reference evidence="3" key="1">
    <citation type="submission" date="2025-05" db="UniProtKB">
        <authorList>
            <consortium name="Ensembl"/>
        </authorList>
    </citation>
    <scope>IDENTIFICATION</scope>
</reference>